<evidence type="ECO:0000313" key="6">
    <source>
        <dbReference type="EMBL" id="ABW67114.1"/>
    </source>
</evidence>
<evidence type="ECO:0000256" key="2">
    <source>
        <dbReference type="ARBA" id="ARBA00022723"/>
    </source>
</evidence>
<evidence type="ECO:0000256" key="3">
    <source>
        <dbReference type="ARBA" id="ARBA00023004"/>
    </source>
</evidence>
<dbReference type="GO" id="GO:0046872">
    <property type="term" value="F:metal ion binding"/>
    <property type="evidence" value="ECO:0007669"/>
    <property type="project" value="UniProtKB-KW"/>
</dbReference>
<reference evidence="6 7" key="1">
    <citation type="submission" date="2007-10" db="EMBL/GenBank/DDBJ databases">
        <title>Complete sequence of Desulfococcus oleovorans Hxd3.</title>
        <authorList>
            <consortium name="US DOE Joint Genome Institute"/>
            <person name="Copeland A."/>
            <person name="Lucas S."/>
            <person name="Lapidus A."/>
            <person name="Barry K."/>
            <person name="Glavina del Rio T."/>
            <person name="Dalin E."/>
            <person name="Tice H."/>
            <person name="Pitluck S."/>
            <person name="Kiss H."/>
            <person name="Brettin T."/>
            <person name="Bruce D."/>
            <person name="Detter J.C."/>
            <person name="Han C."/>
            <person name="Schmutz J."/>
            <person name="Larimer F."/>
            <person name="Land M."/>
            <person name="Hauser L."/>
            <person name="Kyrpides N."/>
            <person name="Kim E."/>
            <person name="Wawrik B."/>
            <person name="Richardson P."/>
        </authorList>
    </citation>
    <scope>NUCLEOTIDE SEQUENCE [LARGE SCALE GENOMIC DNA]</scope>
    <source>
        <strain evidence="7">DSM 6200 / JCM 39069 / Hxd3</strain>
    </source>
</reference>
<dbReference type="AlphaFoldDB" id="A8ZYA7"/>
<keyword evidence="4" id="KW-0411">Iron-sulfur</keyword>
<gene>
    <name evidence="6" type="ordered locus">Dole_1308</name>
</gene>
<dbReference type="InterPro" id="IPR007160">
    <property type="entry name" value="DUF362"/>
</dbReference>
<dbReference type="GO" id="GO:0051539">
    <property type="term" value="F:4 iron, 4 sulfur cluster binding"/>
    <property type="evidence" value="ECO:0007669"/>
    <property type="project" value="UniProtKB-KW"/>
</dbReference>
<dbReference type="KEGG" id="dol:Dole_1308"/>
<keyword evidence="2" id="KW-0479">Metal-binding</keyword>
<dbReference type="InterPro" id="IPR017896">
    <property type="entry name" value="4Fe4S_Fe-S-bd"/>
</dbReference>
<dbReference type="STRING" id="96561.Dole_1308"/>
<dbReference type="Pfam" id="PF04015">
    <property type="entry name" value="DUF362"/>
    <property type="match status" value="1"/>
</dbReference>
<protein>
    <recommendedName>
        <fullName evidence="5">4Fe-4S ferredoxin-type domain-containing protein</fullName>
    </recommendedName>
</protein>
<dbReference type="OrthoDB" id="9807879at2"/>
<evidence type="ECO:0000313" key="7">
    <source>
        <dbReference type="Proteomes" id="UP000008561"/>
    </source>
</evidence>
<dbReference type="Gene3D" id="3.30.70.20">
    <property type="match status" value="1"/>
</dbReference>
<dbReference type="InterPro" id="IPR017900">
    <property type="entry name" value="4Fe4S_Fe_S_CS"/>
</dbReference>
<dbReference type="RefSeq" id="WP_012174731.1">
    <property type="nucleotide sequence ID" value="NC_009943.1"/>
</dbReference>
<dbReference type="SUPFAM" id="SSF54862">
    <property type="entry name" value="4Fe-4S ferredoxins"/>
    <property type="match status" value="1"/>
</dbReference>
<dbReference type="eggNOG" id="COG1146">
    <property type="taxonomic scope" value="Bacteria"/>
</dbReference>
<organism evidence="6 7">
    <name type="scientific">Desulfosudis oleivorans (strain DSM 6200 / JCM 39069 / Hxd3)</name>
    <name type="common">Desulfococcus oleovorans</name>
    <dbReference type="NCBI Taxonomy" id="96561"/>
    <lineage>
        <taxon>Bacteria</taxon>
        <taxon>Pseudomonadati</taxon>
        <taxon>Thermodesulfobacteriota</taxon>
        <taxon>Desulfobacteria</taxon>
        <taxon>Desulfobacterales</taxon>
        <taxon>Desulfosudaceae</taxon>
        <taxon>Desulfosudis</taxon>
    </lineage>
</organism>
<dbReference type="PROSITE" id="PS00198">
    <property type="entry name" value="4FE4S_FER_1"/>
    <property type="match status" value="1"/>
</dbReference>
<feature type="domain" description="4Fe-4S ferredoxin-type" evidence="5">
    <location>
        <begin position="346"/>
        <end position="375"/>
    </location>
</feature>
<accession>A8ZYA7</accession>
<dbReference type="PANTHER" id="PTHR24960:SF79">
    <property type="entry name" value="PHOTOSYSTEM I IRON-SULFUR CENTER"/>
    <property type="match status" value="1"/>
</dbReference>
<proteinExistence type="predicted"/>
<keyword evidence="7" id="KW-1185">Reference proteome</keyword>
<feature type="domain" description="4Fe-4S ferredoxin-type" evidence="5">
    <location>
        <begin position="316"/>
        <end position="345"/>
    </location>
</feature>
<dbReference type="InterPro" id="IPR050157">
    <property type="entry name" value="PSI_iron-sulfur_center"/>
</dbReference>
<dbReference type="HOGENOM" id="CLU_058393_1_0_7"/>
<dbReference type="eggNOG" id="COG2006">
    <property type="taxonomic scope" value="Bacteria"/>
</dbReference>
<evidence type="ECO:0000259" key="5">
    <source>
        <dbReference type="PROSITE" id="PS51379"/>
    </source>
</evidence>
<dbReference type="Proteomes" id="UP000008561">
    <property type="component" value="Chromosome"/>
</dbReference>
<keyword evidence="1" id="KW-0004">4Fe-4S</keyword>
<keyword evidence="3" id="KW-0408">Iron</keyword>
<dbReference type="PANTHER" id="PTHR24960">
    <property type="entry name" value="PHOTOSYSTEM I IRON-SULFUR CENTER-RELATED"/>
    <property type="match status" value="1"/>
</dbReference>
<name>A8ZYA7_DESOH</name>
<dbReference type="PROSITE" id="PS51379">
    <property type="entry name" value="4FE4S_FER_2"/>
    <property type="match status" value="2"/>
</dbReference>
<sequence>MEYKTTVAIVRTADYEGLDAAVAEALSLIGADRYIAPDDTVLFKPNLLMRIRNACTEADFLAAVARFIRPLNANLKAGDSPGQFRHRAASVMRGVGMDAVLEAEKIAYAEFESGGVLVENPKARHMKRFHIAKPVVEADCIVNLCRPKSHIEAAYTGAVKNYWGIIPGGEKARCHLHGRNPAEFGHVLADNYEAFLAQGKKRIVVMDARKLMEGPGGPANGFMRPVGLVLAGYDEAAVDMVMLAIGRIDGVRAVPHLAACRERGLGVTDMDEIEIKGLSIETVQLKRKAGITSTTTASLLNNFIARTVIYKYMRRMPVLKKKETCVMCGDCFNICPNRAIVWEKQQTPVFEKEKCVSCLCCVECCPQQALEASPAGLSGFFLKYPEITPPHPEQTT</sequence>
<evidence type="ECO:0000256" key="1">
    <source>
        <dbReference type="ARBA" id="ARBA00022485"/>
    </source>
</evidence>
<dbReference type="EMBL" id="CP000859">
    <property type="protein sequence ID" value="ABW67114.1"/>
    <property type="molecule type" value="Genomic_DNA"/>
</dbReference>
<evidence type="ECO:0000256" key="4">
    <source>
        <dbReference type="ARBA" id="ARBA00023014"/>
    </source>
</evidence>